<dbReference type="InterPro" id="IPR032807">
    <property type="entry name" value="GNVR"/>
</dbReference>
<dbReference type="GO" id="GO:0005524">
    <property type="term" value="F:ATP binding"/>
    <property type="evidence" value="ECO:0007669"/>
    <property type="project" value="UniProtKB-KW"/>
</dbReference>
<dbReference type="Pfam" id="PF13807">
    <property type="entry name" value="GNVR"/>
    <property type="match status" value="1"/>
</dbReference>
<dbReference type="NCBIfam" id="TIGR01007">
    <property type="entry name" value="eps_fam"/>
    <property type="match status" value="1"/>
</dbReference>
<feature type="region of interest" description="Disordered" evidence="9">
    <location>
        <begin position="1"/>
        <end position="22"/>
    </location>
</feature>
<keyword evidence="6 10" id="KW-1133">Transmembrane helix</keyword>
<dbReference type="Gene3D" id="3.40.50.300">
    <property type="entry name" value="P-loop containing nucleotide triphosphate hydrolases"/>
    <property type="match status" value="1"/>
</dbReference>
<keyword evidence="15" id="KW-1185">Reference proteome</keyword>
<dbReference type="InterPro" id="IPR002586">
    <property type="entry name" value="CobQ/CobB/MinD/ParA_Nub-bd_dom"/>
</dbReference>
<evidence type="ECO:0000259" key="11">
    <source>
        <dbReference type="Pfam" id="PF01656"/>
    </source>
</evidence>
<gene>
    <name evidence="14" type="ORF">SAMN02745126_04968</name>
</gene>
<dbReference type="InterPro" id="IPR005702">
    <property type="entry name" value="Wzc-like_C"/>
</dbReference>
<name>A0A1T4SRC0_9HYPH</name>
<evidence type="ECO:0000256" key="6">
    <source>
        <dbReference type="ARBA" id="ARBA00022989"/>
    </source>
</evidence>
<keyword evidence="2" id="KW-1003">Cell membrane</keyword>
<evidence type="ECO:0000313" key="14">
    <source>
        <dbReference type="EMBL" id="SKA30448.1"/>
    </source>
</evidence>
<evidence type="ECO:0000313" key="15">
    <source>
        <dbReference type="Proteomes" id="UP000190092"/>
    </source>
</evidence>
<feature type="coiled-coil region" evidence="8">
    <location>
        <begin position="262"/>
        <end position="364"/>
    </location>
</feature>
<feature type="compositionally biased region" description="Basic and acidic residues" evidence="9">
    <location>
        <begin position="1"/>
        <end position="10"/>
    </location>
</feature>
<evidence type="ECO:0000256" key="5">
    <source>
        <dbReference type="ARBA" id="ARBA00022840"/>
    </source>
</evidence>
<dbReference type="InterPro" id="IPR050445">
    <property type="entry name" value="Bact_polysacc_biosynth/exp"/>
</dbReference>
<feature type="domain" description="Tyrosine-protein kinase G-rich" evidence="13">
    <location>
        <begin position="434"/>
        <end position="507"/>
    </location>
</feature>
<dbReference type="OrthoDB" id="230260at2"/>
<protein>
    <submittedName>
        <fullName evidence="14">Capsular exopolysaccharide family</fullName>
    </submittedName>
</protein>
<dbReference type="Pfam" id="PF01656">
    <property type="entry name" value="CbiA"/>
    <property type="match status" value="1"/>
</dbReference>
<comment type="subcellular location">
    <subcellularLocation>
        <location evidence="1">Cell membrane</location>
        <topology evidence="1">Multi-pass membrane protein</topology>
    </subcellularLocation>
</comment>
<dbReference type="InterPro" id="IPR003856">
    <property type="entry name" value="LPS_length_determ_N"/>
</dbReference>
<keyword evidence="8" id="KW-0175">Coiled coil</keyword>
<dbReference type="PANTHER" id="PTHR32309:SF13">
    <property type="entry name" value="FERRIC ENTEROBACTIN TRANSPORT PROTEIN FEPE"/>
    <property type="match status" value="1"/>
</dbReference>
<keyword evidence="3 10" id="KW-0812">Transmembrane</keyword>
<evidence type="ECO:0000256" key="8">
    <source>
        <dbReference type="SAM" id="Coils"/>
    </source>
</evidence>
<dbReference type="STRING" id="225324.SAMN02745126_04968"/>
<evidence type="ECO:0000256" key="3">
    <source>
        <dbReference type="ARBA" id="ARBA00022692"/>
    </source>
</evidence>
<dbReference type="GO" id="GO:0004715">
    <property type="term" value="F:non-membrane spanning protein tyrosine kinase activity"/>
    <property type="evidence" value="ECO:0007669"/>
    <property type="project" value="UniProtKB-EC"/>
</dbReference>
<dbReference type="Pfam" id="PF02706">
    <property type="entry name" value="Wzz"/>
    <property type="match status" value="1"/>
</dbReference>
<dbReference type="GO" id="GO:0005886">
    <property type="term" value="C:plasma membrane"/>
    <property type="evidence" value="ECO:0007669"/>
    <property type="project" value="UniProtKB-SubCell"/>
</dbReference>
<dbReference type="InterPro" id="IPR027417">
    <property type="entry name" value="P-loop_NTPase"/>
</dbReference>
<evidence type="ECO:0000259" key="12">
    <source>
        <dbReference type="Pfam" id="PF02706"/>
    </source>
</evidence>
<proteinExistence type="predicted"/>
<evidence type="ECO:0000256" key="2">
    <source>
        <dbReference type="ARBA" id="ARBA00022475"/>
    </source>
</evidence>
<keyword evidence="5" id="KW-0067">ATP-binding</keyword>
<evidence type="ECO:0000256" key="4">
    <source>
        <dbReference type="ARBA" id="ARBA00022741"/>
    </source>
</evidence>
<dbReference type="EMBL" id="FUWJ01000009">
    <property type="protein sequence ID" value="SKA30448.1"/>
    <property type="molecule type" value="Genomic_DNA"/>
</dbReference>
<evidence type="ECO:0000256" key="1">
    <source>
        <dbReference type="ARBA" id="ARBA00004651"/>
    </source>
</evidence>
<accession>A0A1T4SRC0</accession>
<keyword evidence="4" id="KW-0547">Nucleotide-binding</keyword>
<feature type="domain" description="CobQ/CobB/MinD/ParA nucleotide binding" evidence="11">
    <location>
        <begin position="584"/>
        <end position="749"/>
    </location>
</feature>
<sequence length="771" mass="84788">MVAHMPDDYPRLPQRRPSLRSVPTTERFIPTPMPAPVVRPQMQTDEGLIETLRKLWRHRRTIAVCTIVAGGIAAAVAWSLPSYYVAEARVQVGVQSPRVFNAEAILTDANPDAERVQNESFVLQSRTLAKQVIDKLHLDQDPAFNPELQKPSFWARNFSLKALLPASVSAWLSGLHSHPAEGTPPPDQALTQRENMLIDILLSHIDVSLLGRSYVLSVKADAQDPNMAASLANTLAKTYLDYQRADKIATMDKVDKFLLNRINELRDQVRKSDQAVEDYRRQHGLYKSANNNVTAQQLTELNSQLITAQTAKAEAESRLAEAQAVSKSGLGNESVPEVLRSPLIASLKQQEADAERRMAEMSAMYGPRYPAMINARAEVGNARAKIAAEIAKTVDGLAREARAADARFQAVSQDFEKLKSKMGTVNDASIQLEALERDSAVNRNLLEAMLNRAKQSTGAEAILQADAKLVSPAAPPAATSYPPKTLIAFLGLVGGFLLGSAVALLRESSDHTFRRAEQVEALTGLPVLAMVPQLSSRVPPAMQVLRHPTSPYSEALRRVQIGVELSQAASSPRTMLFSSATPSEGKSVMVASLGRLLASNGRRVLLIDCDWRSPRLHQIFRCSNRDGLASLLGDKSVVLDDLIYHDALSGVDVLPSGNWSPNQAHLLSSDRMRQLIEALTPHYDFVVLDTAPALVTADVLALSRLVEKVVFVVRWGYTRQDAVFEALKQIIDAQGDVAGVVLSRVVSREYRRYGHRDPFYEYSRPIKATYG</sequence>
<evidence type="ECO:0000256" key="7">
    <source>
        <dbReference type="ARBA" id="ARBA00023136"/>
    </source>
</evidence>
<organism evidence="14 15">
    <name type="scientific">Enhydrobacter aerosaccus</name>
    <dbReference type="NCBI Taxonomy" id="225324"/>
    <lineage>
        <taxon>Bacteria</taxon>
        <taxon>Pseudomonadati</taxon>
        <taxon>Pseudomonadota</taxon>
        <taxon>Alphaproteobacteria</taxon>
        <taxon>Hyphomicrobiales</taxon>
        <taxon>Enhydrobacter</taxon>
    </lineage>
</organism>
<feature type="transmembrane region" description="Helical" evidence="10">
    <location>
        <begin position="61"/>
        <end position="80"/>
    </location>
</feature>
<evidence type="ECO:0000256" key="10">
    <source>
        <dbReference type="SAM" id="Phobius"/>
    </source>
</evidence>
<keyword evidence="7 10" id="KW-0472">Membrane</keyword>
<feature type="domain" description="Polysaccharide chain length determinant N-terminal" evidence="12">
    <location>
        <begin position="48"/>
        <end position="136"/>
    </location>
</feature>
<evidence type="ECO:0000256" key="9">
    <source>
        <dbReference type="SAM" id="MobiDB-lite"/>
    </source>
</evidence>
<dbReference type="Proteomes" id="UP000190092">
    <property type="component" value="Unassembled WGS sequence"/>
</dbReference>
<reference evidence="15" key="1">
    <citation type="submission" date="2017-02" db="EMBL/GenBank/DDBJ databases">
        <authorList>
            <person name="Varghese N."/>
            <person name="Submissions S."/>
        </authorList>
    </citation>
    <scope>NUCLEOTIDE SEQUENCE [LARGE SCALE GENOMIC DNA]</scope>
    <source>
        <strain evidence="15">ATCC 27094</strain>
    </source>
</reference>
<dbReference type="PANTHER" id="PTHR32309">
    <property type="entry name" value="TYROSINE-PROTEIN KINASE"/>
    <property type="match status" value="1"/>
</dbReference>
<dbReference type="AlphaFoldDB" id="A0A1T4SRC0"/>
<dbReference type="CDD" id="cd05387">
    <property type="entry name" value="BY-kinase"/>
    <property type="match status" value="1"/>
</dbReference>
<evidence type="ECO:0000259" key="13">
    <source>
        <dbReference type="Pfam" id="PF13807"/>
    </source>
</evidence>
<dbReference type="SUPFAM" id="SSF52540">
    <property type="entry name" value="P-loop containing nucleoside triphosphate hydrolases"/>
    <property type="match status" value="1"/>
</dbReference>